<evidence type="ECO:0000313" key="1">
    <source>
        <dbReference type="EMBL" id="CAK89920.1"/>
    </source>
</evidence>
<dbReference type="AlphaFoldDB" id="A0E3Q3"/>
<dbReference type="InParanoid" id="A0E3Q3"/>
<organism evidence="1 2">
    <name type="scientific">Paramecium tetraurelia</name>
    <dbReference type="NCBI Taxonomy" id="5888"/>
    <lineage>
        <taxon>Eukaryota</taxon>
        <taxon>Sar</taxon>
        <taxon>Alveolata</taxon>
        <taxon>Ciliophora</taxon>
        <taxon>Intramacronucleata</taxon>
        <taxon>Oligohymenophorea</taxon>
        <taxon>Peniculida</taxon>
        <taxon>Parameciidae</taxon>
        <taxon>Paramecium</taxon>
    </lineage>
</organism>
<dbReference type="KEGG" id="ptm:GSPATT00023093001"/>
<dbReference type="EMBL" id="CT868657">
    <property type="protein sequence ID" value="CAK89920.1"/>
    <property type="molecule type" value="Genomic_DNA"/>
</dbReference>
<name>A0E3Q3_PARTE</name>
<dbReference type="OrthoDB" id="305990at2759"/>
<dbReference type="HOGENOM" id="CLU_1201855_0_0_1"/>
<protein>
    <submittedName>
        <fullName evidence="1">Uncharacterized protein</fullName>
    </submittedName>
</protein>
<dbReference type="OMA" id="MNQCLNN"/>
<reference evidence="1 2" key="1">
    <citation type="journal article" date="2006" name="Nature">
        <title>Global trends of whole-genome duplications revealed by the ciliate Paramecium tetraurelia.</title>
        <authorList>
            <consortium name="Genoscope"/>
            <person name="Aury J.-M."/>
            <person name="Jaillon O."/>
            <person name="Duret L."/>
            <person name="Noel B."/>
            <person name="Jubin C."/>
            <person name="Porcel B.M."/>
            <person name="Segurens B."/>
            <person name="Daubin V."/>
            <person name="Anthouard V."/>
            <person name="Aiach N."/>
            <person name="Arnaiz O."/>
            <person name="Billaut A."/>
            <person name="Beisson J."/>
            <person name="Blanc I."/>
            <person name="Bouhouche K."/>
            <person name="Camara F."/>
            <person name="Duharcourt S."/>
            <person name="Guigo R."/>
            <person name="Gogendeau D."/>
            <person name="Katinka M."/>
            <person name="Keller A.-M."/>
            <person name="Kissmehl R."/>
            <person name="Klotz C."/>
            <person name="Koll F."/>
            <person name="Le Moue A."/>
            <person name="Lepere C."/>
            <person name="Malinsky S."/>
            <person name="Nowacki M."/>
            <person name="Nowak J.K."/>
            <person name="Plattner H."/>
            <person name="Poulain J."/>
            <person name="Ruiz F."/>
            <person name="Serrano V."/>
            <person name="Zagulski M."/>
            <person name="Dessen P."/>
            <person name="Betermier M."/>
            <person name="Weissenbach J."/>
            <person name="Scarpelli C."/>
            <person name="Schachter V."/>
            <person name="Sperling L."/>
            <person name="Meyer E."/>
            <person name="Cohen J."/>
            <person name="Wincker P."/>
        </authorList>
    </citation>
    <scope>NUCLEOTIDE SEQUENCE [LARGE SCALE GENOMIC DNA]</scope>
    <source>
        <strain evidence="1 2">Stock d4-2</strain>
    </source>
</reference>
<proteinExistence type="predicted"/>
<gene>
    <name evidence="1" type="ORF">GSPATT00023093001</name>
</gene>
<keyword evidence="2" id="KW-1185">Reference proteome</keyword>
<dbReference type="GeneID" id="5043102"/>
<dbReference type="Proteomes" id="UP000000600">
    <property type="component" value="Unassembled WGS sequence"/>
</dbReference>
<evidence type="ECO:0000313" key="2">
    <source>
        <dbReference type="Proteomes" id="UP000000600"/>
    </source>
</evidence>
<accession>A0E3Q3</accession>
<sequence>MNQCLNNKSKAIIIKQPDPTFMRALNLGKHTKSNNQIPKEQQQIATQRTQRTIIPSMYGRIKSISNKNSQEKIRVYDVFKQIPRNKSQSYHNHINKMDESREILSKLNQQKQINVDCQKTSRFIEPVLTTHRVDLPPSNKKRSYSNAQTIDKLFKMNDNSISYIKPPLETQRKISKIKTNLKLQRDDNILDLLLLNTCELKKKLSNKSSNNNSFICVRPGKLPKDFFIYNQ</sequence>
<dbReference type="RefSeq" id="XP_001457317.1">
    <property type="nucleotide sequence ID" value="XM_001457280.1"/>
</dbReference>